<evidence type="ECO:0000313" key="2">
    <source>
        <dbReference type="Proteomes" id="UP000596742"/>
    </source>
</evidence>
<organism evidence="1 2">
    <name type="scientific">Mytilus galloprovincialis</name>
    <name type="common">Mediterranean mussel</name>
    <dbReference type="NCBI Taxonomy" id="29158"/>
    <lineage>
        <taxon>Eukaryota</taxon>
        <taxon>Metazoa</taxon>
        <taxon>Spiralia</taxon>
        <taxon>Lophotrochozoa</taxon>
        <taxon>Mollusca</taxon>
        <taxon>Bivalvia</taxon>
        <taxon>Autobranchia</taxon>
        <taxon>Pteriomorphia</taxon>
        <taxon>Mytilida</taxon>
        <taxon>Mytiloidea</taxon>
        <taxon>Mytilidae</taxon>
        <taxon>Mytilinae</taxon>
        <taxon>Mytilus</taxon>
    </lineage>
</organism>
<reference evidence="1" key="1">
    <citation type="submission" date="2018-11" db="EMBL/GenBank/DDBJ databases">
        <authorList>
            <person name="Alioto T."/>
            <person name="Alioto T."/>
        </authorList>
    </citation>
    <scope>NUCLEOTIDE SEQUENCE</scope>
</reference>
<sequence>MDPIKLDNFLDFITSKHMVCDLPYHESKVRMSNGSVIEMSNVVHSIGGSDVIHQYKLFCAENEIFPLGDSTMYRIIAQCGAKEITNLEGIDYFVAEGSPAFTTLSKFMCK</sequence>
<name>A0A8B6GCT8_MYTGA</name>
<comment type="caution">
    <text evidence="1">The sequence shown here is derived from an EMBL/GenBank/DDBJ whole genome shotgun (WGS) entry which is preliminary data.</text>
</comment>
<dbReference type="Proteomes" id="UP000596742">
    <property type="component" value="Unassembled WGS sequence"/>
</dbReference>
<dbReference type="AlphaFoldDB" id="A0A8B6GCT8"/>
<keyword evidence="2" id="KW-1185">Reference proteome</keyword>
<evidence type="ECO:0000313" key="1">
    <source>
        <dbReference type="EMBL" id="VDI62081.1"/>
    </source>
</evidence>
<protein>
    <submittedName>
        <fullName evidence="1">Uncharacterized protein</fullName>
    </submittedName>
</protein>
<accession>A0A8B6GCT8</accession>
<dbReference type="OrthoDB" id="6146547at2759"/>
<gene>
    <name evidence="1" type="ORF">MGAL_10B059389</name>
</gene>
<proteinExistence type="predicted"/>
<dbReference type="EMBL" id="UYJE01008209">
    <property type="protein sequence ID" value="VDI62081.1"/>
    <property type="molecule type" value="Genomic_DNA"/>
</dbReference>